<dbReference type="EMBL" id="CAUYUE010000006">
    <property type="protein sequence ID" value="CAK0782015.1"/>
    <property type="molecule type" value="Genomic_DNA"/>
</dbReference>
<evidence type="ECO:0000313" key="2">
    <source>
        <dbReference type="Proteomes" id="UP001314263"/>
    </source>
</evidence>
<dbReference type="Gene3D" id="1.20.272.10">
    <property type="match status" value="1"/>
</dbReference>
<evidence type="ECO:0000313" key="1">
    <source>
        <dbReference type="EMBL" id="CAK0782015.1"/>
    </source>
</evidence>
<dbReference type="AlphaFoldDB" id="A0AAV1I745"/>
<proteinExistence type="predicted"/>
<organism evidence="1 2">
    <name type="scientific">Coccomyxa viridis</name>
    <dbReference type="NCBI Taxonomy" id="1274662"/>
    <lineage>
        <taxon>Eukaryota</taxon>
        <taxon>Viridiplantae</taxon>
        <taxon>Chlorophyta</taxon>
        <taxon>core chlorophytes</taxon>
        <taxon>Trebouxiophyceae</taxon>
        <taxon>Trebouxiophyceae incertae sedis</taxon>
        <taxon>Coccomyxaceae</taxon>
        <taxon>Coccomyxa</taxon>
    </lineage>
</organism>
<protein>
    <submittedName>
        <fullName evidence="1">Uncharacterized protein</fullName>
    </submittedName>
</protein>
<name>A0AAV1I745_9CHLO</name>
<reference evidence="1 2" key="1">
    <citation type="submission" date="2023-10" db="EMBL/GenBank/DDBJ databases">
        <authorList>
            <person name="Maclean D."/>
            <person name="Macfadyen A."/>
        </authorList>
    </citation>
    <scope>NUCLEOTIDE SEQUENCE [LARGE SCALE GENOMIC DNA]</scope>
</reference>
<comment type="caution">
    <text evidence="1">The sequence shown here is derived from an EMBL/GenBank/DDBJ whole genome shotgun (WGS) entry which is preliminary data.</text>
</comment>
<accession>A0AAV1I745</accession>
<dbReference type="Proteomes" id="UP001314263">
    <property type="component" value="Unassembled WGS sequence"/>
</dbReference>
<keyword evidence="2" id="KW-1185">Reference proteome</keyword>
<gene>
    <name evidence="1" type="ORF">CVIRNUC_005529</name>
</gene>
<sequence>MQRAAPQKAAAVGQEDTGTDCIKQRANKQILQVADTSEQGQKIQTPPAHRTAFTSGNAFAHMMQKQRERAQTWTFYLGRADDGGLFWHFWRDVKGSRPLPDIITHCSGNPVSIQGTDQATMQGCKQQVAWTAESQSSLADLECHVDDSADRAAAGKVTLKLCTNIEPRHGGRLDMGSLLWAPGTAGRPWEYTGPASLLKSALQKNVRRGRAEEAVRCAQRLLQSEPGELLRRAIVISVEDAVLHPQLPLLVFLMAAVAKGYILGRTLASACLRIMHDLAVVPVQDSSRAGEVGSSSCPGGQRAEPGALSEAGACLVRSMLIRAAYGGLQGDVRMLRRSSCLWLARLSGLANPPSSMSSHGSSVSSSQQWWHFLQSTCAGGKPTDVGVAWGSNGRLKPEDVPPAAVDFHISSILEGLLSDANILAAARVAAAKAGSEPAAALKSAMWHFSGSCNHRSLLQERSREDQEGHRQRLQHLQPLWEAAGHAAEAWAHLYIQARFRPA</sequence>